<dbReference type="CDD" id="cd18583">
    <property type="entry name" value="ABC_6TM_HMT1"/>
    <property type="match status" value="1"/>
</dbReference>
<dbReference type="Gene3D" id="1.20.1560.10">
    <property type="entry name" value="ABC transporter type 1, transmembrane domain"/>
    <property type="match status" value="1"/>
</dbReference>
<feature type="domain" description="ABC transmembrane type-1" evidence="12">
    <location>
        <begin position="256"/>
        <end position="517"/>
    </location>
</feature>
<feature type="compositionally biased region" description="Basic and acidic residues" evidence="9">
    <location>
        <begin position="204"/>
        <end position="215"/>
    </location>
</feature>
<dbReference type="PROSITE" id="PS50929">
    <property type="entry name" value="ABC_TM1F"/>
    <property type="match status" value="1"/>
</dbReference>
<dbReference type="InterPro" id="IPR027417">
    <property type="entry name" value="P-loop_NTPase"/>
</dbReference>
<dbReference type="InterPro" id="IPR036640">
    <property type="entry name" value="ABC1_TM_sf"/>
</dbReference>
<dbReference type="PANTHER" id="PTHR24221">
    <property type="entry name" value="ATP-BINDING CASSETTE SUB-FAMILY B"/>
    <property type="match status" value="1"/>
</dbReference>
<evidence type="ECO:0000259" key="11">
    <source>
        <dbReference type="PROSITE" id="PS50893"/>
    </source>
</evidence>
<dbReference type="InterPro" id="IPR039421">
    <property type="entry name" value="Type_1_exporter"/>
</dbReference>
<accession>A0AAD9HB88</accession>
<feature type="domain" description="ABC transporter" evidence="11">
    <location>
        <begin position="551"/>
        <end position="785"/>
    </location>
</feature>
<sequence>MAKLFMISQVLHYGCALSVLIVVPITALVRSGQATNTSARAAIRRYPIPVILTFFLLICTYLVEAVLSVIQPDTFYSQQAHVIHLLLSALGWSSVLLSRDLGQYLLWVNYGTSLFFEVPLLVLGALGRPSTTSGILSISCQSLRLIALLLLPLGTARRRSSIYENGSSEESQPFLSEQSRDEAGPNNYGTEGSNEASSTEPASEDTKNKDDDASMKRRRAEKLREKGGWWGYLKDFAIFIPLLVPKNDRRVQFSILLYFLSVAGRRAMNILIPRQLGIITDLILDKQAPYGALAMWLLLSLINDQAGLGLIDTLARIPIQQFSYRQITNAAFSHVMSLSLEFHAERDSAEIMKAVQQGRSLGDLLDIAVMNFLPMVVDMVIALGFLYWKFNAYVSLTVLIASVAFITLEVFTSNLNLENRRAYSKAEREESRIMHQAIQGWQTVSYFNMFGFEKRRFGQAVDTQLAANPFFVLASLVLYEISQGRASAGDFVLLLSYWDFLVYPIQTLSYYYRYVMRNLVNAERLLDLLQTKSAIVEKENATVLRDAKGHVAFEDVAFSYDPRRPTIRDLNISAVPGQTIALVGETGAGKSTMMKLLLRFYDVTAGRITIDDHDIRDITLSSLREMLGVVPQDPLLFNATVMENLRYARPLATDEEVFDACRAAAIHDKILTFPDGYESNVGEQGVKLSGGEVQRLAIARVFLKNPPILILDEATSAVDTKTEASIQHALEVLKSGRTTLVIAHRLSTIVNANRILVIHEGRVAESGTHNELLTKGGIYDDLWRRQIGGGS</sequence>
<feature type="compositionally biased region" description="Polar residues" evidence="9">
    <location>
        <begin position="187"/>
        <end position="201"/>
    </location>
</feature>
<dbReference type="EMBL" id="MU842932">
    <property type="protein sequence ID" value="KAK2025673.1"/>
    <property type="molecule type" value="Genomic_DNA"/>
</dbReference>
<protein>
    <submittedName>
        <fullName evidence="13">ABC transporter</fullName>
    </submittedName>
</protein>
<dbReference type="Gene3D" id="3.40.50.300">
    <property type="entry name" value="P-loop containing nucleotide triphosphate hydrolases"/>
    <property type="match status" value="1"/>
</dbReference>
<dbReference type="GO" id="GO:0005524">
    <property type="term" value="F:ATP binding"/>
    <property type="evidence" value="ECO:0007669"/>
    <property type="project" value="UniProtKB-KW"/>
</dbReference>
<evidence type="ECO:0000259" key="12">
    <source>
        <dbReference type="PROSITE" id="PS50929"/>
    </source>
</evidence>
<dbReference type="GO" id="GO:0016887">
    <property type="term" value="F:ATP hydrolysis activity"/>
    <property type="evidence" value="ECO:0007669"/>
    <property type="project" value="InterPro"/>
</dbReference>
<dbReference type="PANTHER" id="PTHR24221:SF503">
    <property type="entry name" value="MITOCHONDRIAL POTASSIUM CHANNEL ATP-BINDING SUBUNIT"/>
    <property type="match status" value="1"/>
</dbReference>
<evidence type="ECO:0000256" key="9">
    <source>
        <dbReference type="SAM" id="MobiDB-lite"/>
    </source>
</evidence>
<dbReference type="Pfam" id="PF00005">
    <property type="entry name" value="ABC_tran"/>
    <property type="match status" value="1"/>
</dbReference>
<dbReference type="GO" id="GO:0140359">
    <property type="term" value="F:ABC-type transporter activity"/>
    <property type="evidence" value="ECO:0007669"/>
    <property type="project" value="InterPro"/>
</dbReference>
<evidence type="ECO:0000256" key="1">
    <source>
        <dbReference type="ARBA" id="ARBA00004141"/>
    </source>
</evidence>
<dbReference type="Pfam" id="PF00664">
    <property type="entry name" value="ABC_membrane"/>
    <property type="match status" value="1"/>
</dbReference>
<keyword evidence="14" id="KW-1185">Reference proteome</keyword>
<evidence type="ECO:0000256" key="10">
    <source>
        <dbReference type="SAM" id="Phobius"/>
    </source>
</evidence>
<dbReference type="GO" id="GO:0016020">
    <property type="term" value="C:membrane"/>
    <property type="evidence" value="ECO:0007669"/>
    <property type="project" value="UniProtKB-SubCell"/>
</dbReference>
<feature type="transmembrane region" description="Helical" evidence="10">
    <location>
        <begin position="104"/>
        <end position="126"/>
    </location>
</feature>
<feature type="transmembrane region" description="Helical" evidence="10">
    <location>
        <begin position="50"/>
        <end position="70"/>
    </location>
</feature>
<gene>
    <name evidence="13" type="ORF">LX32DRAFT_665828</name>
</gene>
<keyword evidence="2" id="KW-0813">Transport</keyword>
<feature type="region of interest" description="Disordered" evidence="9">
    <location>
        <begin position="162"/>
        <end position="218"/>
    </location>
</feature>
<dbReference type="SUPFAM" id="SSF52540">
    <property type="entry name" value="P-loop containing nucleoside triphosphate hydrolases"/>
    <property type="match status" value="1"/>
</dbReference>
<feature type="transmembrane region" description="Helical" evidence="10">
    <location>
        <begin position="76"/>
        <end position="97"/>
    </location>
</feature>
<dbReference type="AlphaFoldDB" id="A0AAD9HB88"/>
<dbReference type="PROSITE" id="PS50893">
    <property type="entry name" value="ABC_TRANSPORTER_2"/>
    <property type="match status" value="1"/>
</dbReference>
<keyword evidence="3 10" id="KW-0812">Transmembrane</keyword>
<evidence type="ECO:0000313" key="13">
    <source>
        <dbReference type="EMBL" id="KAK2025673.1"/>
    </source>
</evidence>
<evidence type="ECO:0000256" key="2">
    <source>
        <dbReference type="ARBA" id="ARBA00022448"/>
    </source>
</evidence>
<comment type="similarity">
    <text evidence="8">Belongs to the ABC transporter superfamily. ABCB family. Heavy Metal importer (TC 3.A.1.210) subfamily.</text>
</comment>
<feature type="compositionally biased region" description="Polar residues" evidence="9">
    <location>
        <begin position="162"/>
        <end position="177"/>
    </location>
</feature>
<dbReference type="InterPro" id="IPR011527">
    <property type="entry name" value="ABC1_TM_dom"/>
</dbReference>
<comment type="subcellular location">
    <subcellularLocation>
        <location evidence="1">Membrane</location>
        <topology evidence="1">Multi-pass membrane protein</topology>
    </subcellularLocation>
</comment>
<dbReference type="Proteomes" id="UP001232148">
    <property type="component" value="Unassembled WGS sequence"/>
</dbReference>
<dbReference type="InterPro" id="IPR003439">
    <property type="entry name" value="ABC_transporter-like_ATP-bd"/>
</dbReference>
<comment type="caution">
    <text evidence="13">The sequence shown here is derived from an EMBL/GenBank/DDBJ whole genome shotgun (WGS) entry which is preliminary data.</text>
</comment>
<evidence type="ECO:0000256" key="4">
    <source>
        <dbReference type="ARBA" id="ARBA00022741"/>
    </source>
</evidence>
<organism evidence="13 14">
    <name type="scientific">Colletotrichum zoysiae</name>
    <dbReference type="NCBI Taxonomy" id="1216348"/>
    <lineage>
        <taxon>Eukaryota</taxon>
        <taxon>Fungi</taxon>
        <taxon>Dikarya</taxon>
        <taxon>Ascomycota</taxon>
        <taxon>Pezizomycotina</taxon>
        <taxon>Sordariomycetes</taxon>
        <taxon>Hypocreomycetidae</taxon>
        <taxon>Glomerellales</taxon>
        <taxon>Glomerellaceae</taxon>
        <taxon>Colletotrichum</taxon>
        <taxon>Colletotrichum graminicola species complex</taxon>
    </lineage>
</organism>
<keyword evidence="4" id="KW-0547">Nucleotide-binding</keyword>
<evidence type="ECO:0000256" key="6">
    <source>
        <dbReference type="ARBA" id="ARBA00022989"/>
    </source>
</evidence>
<evidence type="ECO:0000313" key="14">
    <source>
        <dbReference type="Proteomes" id="UP001232148"/>
    </source>
</evidence>
<dbReference type="SUPFAM" id="SSF90123">
    <property type="entry name" value="ABC transporter transmembrane region"/>
    <property type="match status" value="1"/>
</dbReference>
<dbReference type="InterPro" id="IPR003593">
    <property type="entry name" value="AAA+_ATPase"/>
</dbReference>
<name>A0AAD9HB88_9PEZI</name>
<evidence type="ECO:0000256" key="3">
    <source>
        <dbReference type="ARBA" id="ARBA00022692"/>
    </source>
</evidence>
<dbReference type="FunFam" id="3.40.50.300:FF:000287">
    <property type="entry name" value="Multidrug ABC transporter ATP-binding protein"/>
    <property type="match status" value="1"/>
</dbReference>
<feature type="transmembrane region" description="Helical" evidence="10">
    <location>
        <begin position="6"/>
        <end position="29"/>
    </location>
</feature>
<feature type="transmembrane region" description="Helical" evidence="10">
    <location>
        <begin position="392"/>
        <end position="411"/>
    </location>
</feature>
<keyword evidence="6 10" id="KW-1133">Transmembrane helix</keyword>
<evidence type="ECO:0000256" key="8">
    <source>
        <dbReference type="ARBA" id="ARBA00024363"/>
    </source>
</evidence>
<feature type="transmembrane region" description="Helical" evidence="10">
    <location>
        <begin position="364"/>
        <end position="386"/>
    </location>
</feature>
<dbReference type="SMART" id="SM00382">
    <property type="entry name" value="AAA"/>
    <property type="match status" value="1"/>
</dbReference>
<keyword evidence="7 10" id="KW-0472">Membrane</keyword>
<keyword evidence="5" id="KW-0067">ATP-binding</keyword>
<evidence type="ECO:0000256" key="5">
    <source>
        <dbReference type="ARBA" id="ARBA00022840"/>
    </source>
</evidence>
<evidence type="ECO:0000256" key="7">
    <source>
        <dbReference type="ARBA" id="ARBA00023136"/>
    </source>
</evidence>
<proteinExistence type="inferred from homology"/>
<reference evidence="13" key="1">
    <citation type="submission" date="2021-06" db="EMBL/GenBank/DDBJ databases">
        <title>Comparative genomics, transcriptomics and evolutionary studies reveal genomic signatures of adaptation to plant cell wall in hemibiotrophic fungi.</title>
        <authorList>
            <consortium name="DOE Joint Genome Institute"/>
            <person name="Baroncelli R."/>
            <person name="Diaz J.F."/>
            <person name="Benocci T."/>
            <person name="Peng M."/>
            <person name="Battaglia E."/>
            <person name="Haridas S."/>
            <person name="Andreopoulos W."/>
            <person name="Labutti K."/>
            <person name="Pangilinan J."/>
            <person name="Floch G.L."/>
            <person name="Makela M.R."/>
            <person name="Henrissat B."/>
            <person name="Grigoriev I.V."/>
            <person name="Crouch J.A."/>
            <person name="De Vries R.P."/>
            <person name="Sukno S.A."/>
            <person name="Thon M.R."/>
        </authorList>
    </citation>
    <scope>NUCLEOTIDE SEQUENCE</scope>
    <source>
        <strain evidence="13">MAFF235873</strain>
    </source>
</reference>